<reference evidence="1" key="1">
    <citation type="submission" date="2014-09" db="EMBL/GenBank/DDBJ databases">
        <authorList>
            <person name="Magalhaes I.L.F."/>
            <person name="Oliveira U."/>
            <person name="Santos F.R."/>
            <person name="Vidigal T.H.D.A."/>
            <person name="Brescovit A.D."/>
            <person name="Santos A.J."/>
        </authorList>
    </citation>
    <scope>NUCLEOTIDE SEQUENCE</scope>
    <source>
        <tissue evidence="1">Shoot tissue taken approximately 20 cm above the soil surface</tissue>
    </source>
</reference>
<dbReference type="AlphaFoldDB" id="A0A0A8XW29"/>
<evidence type="ECO:0000313" key="1">
    <source>
        <dbReference type="EMBL" id="JAD16963.1"/>
    </source>
</evidence>
<organism evidence="1">
    <name type="scientific">Arundo donax</name>
    <name type="common">Giant reed</name>
    <name type="synonym">Donax arundinaceus</name>
    <dbReference type="NCBI Taxonomy" id="35708"/>
    <lineage>
        <taxon>Eukaryota</taxon>
        <taxon>Viridiplantae</taxon>
        <taxon>Streptophyta</taxon>
        <taxon>Embryophyta</taxon>
        <taxon>Tracheophyta</taxon>
        <taxon>Spermatophyta</taxon>
        <taxon>Magnoliopsida</taxon>
        <taxon>Liliopsida</taxon>
        <taxon>Poales</taxon>
        <taxon>Poaceae</taxon>
        <taxon>PACMAD clade</taxon>
        <taxon>Arundinoideae</taxon>
        <taxon>Arundineae</taxon>
        <taxon>Arundo</taxon>
    </lineage>
</organism>
<proteinExistence type="predicted"/>
<name>A0A0A8XW29_ARUDO</name>
<accession>A0A0A8XW29</accession>
<sequence length="82" mass="9467">MHSLSILQLFGKMSCRFDSYEVVAIHPDRNLAFFVVHCDQKLISYDMDSKEVRDVCTLGRGYGCITPYVPYFSELSTLENKH</sequence>
<dbReference type="EMBL" id="GBRH01280932">
    <property type="protein sequence ID" value="JAD16963.1"/>
    <property type="molecule type" value="Transcribed_RNA"/>
</dbReference>
<protein>
    <submittedName>
        <fullName evidence="1">Uncharacterized protein</fullName>
    </submittedName>
</protein>
<reference evidence="1" key="2">
    <citation type="journal article" date="2015" name="Data Brief">
        <title>Shoot transcriptome of the giant reed, Arundo donax.</title>
        <authorList>
            <person name="Barrero R.A."/>
            <person name="Guerrero F.D."/>
            <person name="Moolhuijzen P."/>
            <person name="Goolsby J.A."/>
            <person name="Tidwell J."/>
            <person name="Bellgard S.E."/>
            <person name="Bellgard M.I."/>
        </authorList>
    </citation>
    <scope>NUCLEOTIDE SEQUENCE</scope>
    <source>
        <tissue evidence="1">Shoot tissue taken approximately 20 cm above the soil surface</tissue>
    </source>
</reference>